<evidence type="ECO:0000259" key="11">
    <source>
        <dbReference type="Pfam" id="PF07715"/>
    </source>
</evidence>
<dbReference type="Proteomes" id="UP000276984">
    <property type="component" value="Chromosome"/>
</dbReference>
<dbReference type="GO" id="GO:0009279">
    <property type="term" value="C:cell outer membrane"/>
    <property type="evidence" value="ECO:0007669"/>
    <property type="project" value="UniProtKB-SubCell"/>
</dbReference>
<evidence type="ECO:0000313" key="12">
    <source>
        <dbReference type="EMBL" id="AYG93768.1"/>
    </source>
</evidence>
<evidence type="ECO:0000256" key="2">
    <source>
        <dbReference type="ARBA" id="ARBA00022448"/>
    </source>
</evidence>
<reference evidence="12 13" key="1">
    <citation type="submission" date="2018-10" db="EMBL/GenBank/DDBJ databases">
        <title>Complete genome sequence of Brevundimonas naejangsanensis BRV3.</title>
        <authorList>
            <person name="Berrios L."/>
            <person name="Ely B."/>
        </authorList>
    </citation>
    <scope>NUCLEOTIDE SEQUENCE [LARGE SCALE GENOMIC DNA]</scope>
    <source>
        <strain evidence="12 13">BRV3</strain>
    </source>
</reference>
<evidence type="ECO:0000313" key="13">
    <source>
        <dbReference type="Proteomes" id="UP000276984"/>
    </source>
</evidence>
<accession>A0A494RBU6</accession>
<keyword evidence="2 8" id="KW-0813">Transport</keyword>
<keyword evidence="5 9" id="KW-0798">TonB box</keyword>
<feature type="domain" description="TonB-dependent receptor plug" evidence="11">
    <location>
        <begin position="69"/>
        <end position="189"/>
    </location>
</feature>
<evidence type="ECO:0000256" key="4">
    <source>
        <dbReference type="ARBA" id="ARBA00022692"/>
    </source>
</evidence>
<dbReference type="PANTHER" id="PTHR47234:SF3">
    <property type="entry name" value="SECRETIN_TONB SHORT N-TERMINAL DOMAIN-CONTAINING PROTEIN"/>
    <property type="match status" value="1"/>
</dbReference>
<evidence type="ECO:0000256" key="1">
    <source>
        <dbReference type="ARBA" id="ARBA00004571"/>
    </source>
</evidence>
<dbReference type="InterPro" id="IPR012910">
    <property type="entry name" value="Plug_dom"/>
</dbReference>
<dbReference type="InterPro" id="IPR037066">
    <property type="entry name" value="Plug_dom_sf"/>
</dbReference>
<protein>
    <submittedName>
        <fullName evidence="12">TonB-dependent receptor</fullName>
    </submittedName>
</protein>
<evidence type="ECO:0000256" key="8">
    <source>
        <dbReference type="PROSITE-ProRule" id="PRU01360"/>
    </source>
</evidence>
<dbReference type="Gene3D" id="2.170.130.10">
    <property type="entry name" value="TonB-dependent receptor, plug domain"/>
    <property type="match status" value="1"/>
</dbReference>
<keyword evidence="13" id="KW-1185">Reference proteome</keyword>
<dbReference type="Pfam" id="PF00593">
    <property type="entry name" value="TonB_dep_Rec_b-barrel"/>
    <property type="match status" value="1"/>
</dbReference>
<keyword evidence="3 8" id="KW-1134">Transmembrane beta strand</keyword>
<name>A0A494RBU6_9CAUL</name>
<evidence type="ECO:0000259" key="10">
    <source>
        <dbReference type="Pfam" id="PF00593"/>
    </source>
</evidence>
<evidence type="ECO:0000256" key="5">
    <source>
        <dbReference type="ARBA" id="ARBA00023077"/>
    </source>
</evidence>
<gene>
    <name evidence="12" type="ORF">D8I30_00180</name>
</gene>
<dbReference type="CDD" id="cd01347">
    <property type="entry name" value="ligand_gated_channel"/>
    <property type="match status" value="1"/>
</dbReference>
<dbReference type="SUPFAM" id="SSF56935">
    <property type="entry name" value="Porins"/>
    <property type="match status" value="1"/>
</dbReference>
<evidence type="ECO:0000256" key="9">
    <source>
        <dbReference type="RuleBase" id="RU003357"/>
    </source>
</evidence>
<dbReference type="OrthoDB" id="7051241at2"/>
<evidence type="ECO:0000256" key="7">
    <source>
        <dbReference type="ARBA" id="ARBA00023237"/>
    </source>
</evidence>
<evidence type="ECO:0000256" key="6">
    <source>
        <dbReference type="ARBA" id="ARBA00023136"/>
    </source>
</evidence>
<dbReference type="PROSITE" id="PS52016">
    <property type="entry name" value="TONB_DEPENDENT_REC_3"/>
    <property type="match status" value="1"/>
</dbReference>
<keyword evidence="4 8" id="KW-0812">Transmembrane</keyword>
<dbReference type="EMBL" id="CP032707">
    <property type="protein sequence ID" value="AYG93768.1"/>
    <property type="molecule type" value="Genomic_DNA"/>
</dbReference>
<organism evidence="12 13">
    <name type="scientific">Brevundimonas naejangsanensis</name>
    <dbReference type="NCBI Taxonomy" id="588932"/>
    <lineage>
        <taxon>Bacteria</taxon>
        <taxon>Pseudomonadati</taxon>
        <taxon>Pseudomonadota</taxon>
        <taxon>Alphaproteobacteria</taxon>
        <taxon>Caulobacterales</taxon>
        <taxon>Caulobacteraceae</taxon>
        <taxon>Brevundimonas</taxon>
    </lineage>
</organism>
<dbReference type="Pfam" id="PF07715">
    <property type="entry name" value="Plug"/>
    <property type="match status" value="1"/>
</dbReference>
<dbReference type="AlphaFoldDB" id="A0A494RBU6"/>
<dbReference type="InterPro" id="IPR000531">
    <property type="entry name" value="Beta-barrel_TonB"/>
</dbReference>
<comment type="similarity">
    <text evidence="8 9">Belongs to the TonB-dependent receptor family.</text>
</comment>
<dbReference type="PANTHER" id="PTHR47234">
    <property type="match status" value="1"/>
</dbReference>
<evidence type="ECO:0000256" key="3">
    <source>
        <dbReference type="ARBA" id="ARBA00022452"/>
    </source>
</evidence>
<dbReference type="InterPro" id="IPR036942">
    <property type="entry name" value="Beta-barrel_TonB_sf"/>
</dbReference>
<keyword evidence="7 8" id="KW-0998">Cell outer membrane</keyword>
<comment type="subcellular location">
    <subcellularLocation>
        <location evidence="1 8">Cell outer membrane</location>
        <topology evidence="1 8">Multi-pass membrane protein</topology>
    </subcellularLocation>
</comment>
<sequence length="817" mass="86623">MTRVQSEKTTSRDDPPLRPALLAAASGVALLIAGAASAQTLPNLAAPDDATSVDDIVVTGTRAPARSRLDTLAPVDVVTAETLQNRGTTEFAAALAQTVPSLTFQRPSANDGTDSIRPATLRGLSPDQTLVLVNGTRRHASALVNVNGTVGRGSAAVDLNAIPSGALDRVEVLRDGASAQYGSDAIAGVVNLRLKEAREGGGASITTGQYFTNVKTARGERDEEDGRAVTASAWQGFGLGSDGFLTLSAEYSDRDPTNRSDYDPRPAANGAVTARFGDPEVEQWSVFANAGKPLNADWEAYGWAGYQARDSSSAAFPRLSDNANNVPSIYPNGFLPKVAVNSQDVSAAGGVRGTLAGWDADFSLVYGRNALDFRTEDSLNATYGADSPTSFDSGGLTYNQLVFGADFTRQFEVGLDGGPLNFAWGLEARKETYKIDAGQPESWNRGPLGANTALAGGAQGFPGFQPSNEVDEDRDAVALYADVEIPLTEKLTVEGAVRVEDYSDFGDAQTGKLAARYDFTPNFALRGSVSTGFRAPSLQQSFFTSTSSVMQDGAVVETGTFPATSAVASTLGARPLKAETSTNYSLGAVIRLGNFDLTVDAYRIEIEDQIVLSELINRSFSPQVRGLLDPLGVQAARFFLNGVSTETQGVDVVGRYRLRTETAGDWDFTVAANVNEVSVTQVPTSSSVLNPVPTLFARQRILTIEEGTPAAKISASADWSLGRWGATARATHYASVVQPGSVPANDYFTGDKTTVDLEGRFQITDRVGLAVGVDNVFDEYPDFVPANLNSNGVLGFPYYSPFGFNGRYGYARLSVKW</sequence>
<dbReference type="Gene3D" id="2.40.170.20">
    <property type="entry name" value="TonB-dependent receptor, beta-barrel domain"/>
    <property type="match status" value="1"/>
</dbReference>
<feature type="domain" description="TonB-dependent receptor-like beta-barrel" evidence="10">
    <location>
        <begin position="300"/>
        <end position="776"/>
    </location>
</feature>
<keyword evidence="6 8" id="KW-0472">Membrane</keyword>
<keyword evidence="12" id="KW-0675">Receptor</keyword>
<proteinExistence type="inferred from homology"/>
<dbReference type="InterPro" id="IPR039426">
    <property type="entry name" value="TonB-dep_rcpt-like"/>
</dbReference>